<dbReference type="InterPro" id="IPR036188">
    <property type="entry name" value="FAD/NAD-bd_sf"/>
</dbReference>
<keyword evidence="1" id="KW-0285">Flavoprotein</keyword>
<dbReference type="PANTHER" id="PTHR46865">
    <property type="entry name" value="OXIDOREDUCTASE-RELATED"/>
    <property type="match status" value="1"/>
</dbReference>
<dbReference type="STRING" id="27349.A0A0L6VPE6"/>
<keyword evidence="3" id="KW-0560">Oxidoreductase</keyword>
<gene>
    <name evidence="5" type="ORF">VP01_1264g3</name>
</gene>
<dbReference type="Pfam" id="PF01494">
    <property type="entry name" value="FAD_binding_3"/>
    <property type="match status" value="1"/>
</dbReference>
<evidence type="ECO:0000313" key="5">
    <source>
        <dbReference type="EMBL" id="KNZ62487.1"/>
    </source>
</evidence>
<evidence type="ECO:0000256" key="3">
    <source>
        <dbReference type="ARBA" id="ARBA00023002"/>
    </source>
</evidence>
<dbReference type="Proteomes" id="UP000037035">
    <property type="component" value="Unassembled WGS sequence"/>
</dbReference>
<dbReference type="InterPro" id="IPR051704">
    <property type="entry name" value="FAD_aromatic-hydroxylase"/>
</dbReference>
<accession>A0A0L6VPE6</accession>
<dbReference type="AlphaFoldDB" id="A0A0L6VPE6"/>
<dbReference type="InterPro" id="IPR002938">
    <property type="entry name" value="FAD-bd"/>
</dbReference>
<dbReference type="OrthoDB" id="655030at2759"/>
<feature type="domain" description="FAD-binding" evidence="4">
    <location>
        <begin position="21"/>
        <end position="348"/>
    </location>
</feature>
<dbReference type="SUPFAM" id="SSF51905">
    <property type="entry name" value="FAD/NAD(P)-binding domain"/>
    <property type="match status" value="1"/>
</dbReference>
<evidence type="ECO:0000313" key="6">
    <source>
        <dbReference type="Proteomes" id="UP000037035"/>
    </source>
</evidence>
<dbReference type="VEuPathDB" id="FungiDB:VP01_1264g3"/>
<evidence type="ECO:0000256" key="1">
    <source>
        <dbReference type="ARBA" id="ARBA00022630"/>
    </source>
</evidence>
<name>A0A0L6VPE6_9BASI</name>
<dbReference type="GO" id="GO:0016491">
    <property type="term" value="F:oxidoreductase activity"/>
    <property type="evidence" value="ECO:0007669"/>
    <property type="project" value="UniProtKB-KW"/>
</dbReference>
<evidence type="ECO:0000259" key="4">
    <source>
        <dbReference type="Pfam" id="PF01494"/>
    </source>
</evidence>
<dbReference type="Gene3D" id="3.30.9.10">
    <property type="entry name" value="D-Amino Acid Oxidase, subunit A, domain 2"/>
    <property type="match status" value="1"/>
</dbReference>
<evidence type="ECO:0000256" key="2">
    <source>
        <dbReference type="ARBA" id="ARBA00022827"/>
    </source>
</evidence>
<protein>
    <recommendedName>
        <fullName evidence="4">FAD-binding domain-containing protein</fullName>
    </recommendedName>
</protein>
<dbReference type="EMBL" id="LAVV01002943">
    <property type="protein sequence ID" value="KNZ62487.1"/>
    <property type="molecule type" value="Genomic_DNA"/>
</dbReference>
<comment type="caution">
    <text evidence="5">The sequence shown here is derived from an EMBL/GenBank/DDBJ whole genome shotgun (WGS) entry which is preliminary data.</text>
</comment>
<organism evidence="5 6">
    <name type="scientific">Puccinia sorghi</name>
    <dbReference type="NCBI Taxonomy" id="27349"/>
    <lineage>
        <taxon>Eukaryota</taxon>
        <taxon>Fungi</taxon>
        <taxon>Dikarya</taxon>
        <taxon>Basidiomycota</taxon>
        <taxon>Pucciniomycotina</taxon>
        <taxon>Pucciniomycetes</taxon>
        <taxon>Pucciniales</taxon>
        <taxon>Pucciniaceae</taxon>
        <taxon>Puccinia</taxon>
    </lineage>
</organism>
<sequence length="444" mass="49425">MGPRTSFTESESSSSPPIRRVLISGAGICAPVIAFWLAKAGIQVTIVERHENIRPGGHIISLAAPGVEVLELMGLDNQLQERITKQAGIKFRNTRNQLRGAFPVSDHGLGFTSRVEIVRAELSKFLYEASLSDRVEYVFGDSIDSLEEREDSVRVRFKNDTSRIVEYDILIVAEGTYSTTRSKVFQEDITAPLEYLDQQYIALFSYKADPDELQDPWGYWYHIPNCPCVIVRPDGFGNMRVMIVACRAGKVAEMLATSRVSDEIKRKYLISLYQGTGWQSEKIVAAIKRADDLYFQRIVQAECPTWSKGRVALVGDSAYCPSAMTGMGTTAALVGAYVLAGKIVEHQTDHKAAFTAYEELLRGPMETVHRINPWYPWVGCPESYLGIFILHVFLQVLGYIQSTKPFDLICNLTERLSSPASIQLPDPSSFVKHPTPTDGAINSA</sequence>
<dbReference type="PRINTS" id="PR00420">
    <property type="entry name" value="RNGMNOXGNASE"/>
</dbReference>
<reference evidence="5 6" key="1">
    <citation type="submission" date="2015-08" db="EMBL/GenBank/DDBJ databases">
        <title>Next Generation Sequencing and Analysis of the Genome of Puccinia sorghi L Schw, the Causal Agent of Maize Common Rust.</title>
        <authorList>
            <person name="Rochi L."/>
            <person name="Burguener G."/>
            <person name="Darino M."/>
            <person name="Turjanski A."/>
            <person name="Kreff E."/>
            <person name="Dieguez M.J."/>
            <person name="Sacco F."/>
        </authorList>
    </citation>
    <scope>NUCLEOTIDE SEQUENCE [LARGE SCALE GENOMIC DNA]</scope>
    <source>
        <strain evidence="5 6">RO10H11247</strain>
    </source>
</reference>
<proteinExistence type="predicted"/>
<keyword evidence="2" id="KW-0274">FAD</keyword>
<dbReference type="Gene3D" id="3.50.50.60">
    <property type="entry name" value="FAD/NAD(P)-binding domain"/>
    <property type="match status" value="1"/>
</dbReference>
<dbReference type="GO" id="GO:0071949">
    <property type="term" value="F:FAD binding"/>
    <property type="evidence" value="ECO:0007669"/>
    <property type="project" value="InterPro"/>
</dbReference>
<dbReference type="PANTHER" id="PTHR46865:SF2">
    <property type="entry name" value="MONOOXYGENASE"/>
    <property type="match status" value="1"/>
</dbReference>
<keyword evidence="6" id="KW-1185">Reference proteome</keyword>